<dbReference type="Gene3D" id="1.10.260.40">
    <property type="entry name" value="lambda repressor-like DNA-binding domains"/>
    <property type="match status" value="1"/>
</dbReference>
<evidence type="ECO:0000256" key="1">
    <source>
        <dbReference type="SAM" id="MobiDB-lite"/>
    </source>
</evidence>
<dbReference type="SUPFAM" id="SSF47413">
    <property type="entry name" value="lambda repressor-like DNA-binding domains"/>
    <property type="match status" value="1"/>
</dbReference>
<dbReference type="CDD" id="cd00093">
    <property type="entry name" value="HTH_XRE"/>
    <property type="match status" value="1"/>
</dbReference>
<comment type="caution">
    <text evidence="3">The sequence shown here is derived from an EMBL/GenBank/DDBJ whole genome shotgun (WGS) entry which is preliminary data.</text>
</comment>
<organism evidence="3 4">
    <name type="scientific">Actinomadura physcomitrii</name>
    <dbReference type="NCBI Taxonomy" id="2650748"/>
    <lineage>
        <taxon>Bacteria</taxon>
        <taxon>Bacillati</taxon>
        <taxon>Actinomycetota</taxon>
        <taxon>Actinomycetes</taxon>
        <taxon>Streptosporangiales</taxon>
        <taxon>Thermomonosporaceae</taxon>
        <taxon>Actinomadura</taxon>
    </lineage>
</organism>
<feature type="domain" description="DUF5753" evidence="2">
    <location>
        <begin position="141"/>
        <end position="309"/>
    </location>
</feature>
<reference evidence="3" key="1">
    <citation type="submission" date="2019-12" db="EMBL/GenBank/DDBJ databases">
        <title>Actinomadura physcomitrii sp. nov., a novel actinomycete isolated from moss [Physcomitrium sphaericum (Ludw) Fuernr].</title>
        <authorList>
            <person name="Zhuang X."/>
        </authorList>
    </citation>
    <scope>NUCLEOTIDE SEQUENCE [LARGE SCALE GENOMIC DNA]</scope>
    <source>
        <strain evidence="3">LD22</strain>
    </source>
</reference>
<name>A0A6I4MMQ6_9ACTN</name>
<dbReference type="InterPro" id="IPR010982">
    <property type="entry name" value="Lambda_DNA-bd_dom_sf"/>
</dbReference>
<dbReference type="EMBL" id="WBMS02000023">
    <property type="protein sequence ID" value="MWA04029.1"/>
    <property type="molecule type" value="Genomic_DNA"/>
</dbReference>
<dbReference type="AlphaFoldDB" id="A0A6I4MMQ6"/>
<sequence length="316" mass="35027">MDGPPNRGGERGQVFNHSATDRHSRRPENRTAEPRCSYPGDMPVDYRAPNINARSLGQQLRKIRELLDLSYPDAAALLGRDADWLARLETGFGDATPEQVGAILDAYGVPDKVRAVLVDLASRPAGPPWLARHVGRLKALVRDIYTVESESPYIHTFGIARMPELTWCEQYARLVFGVRETDPDEEWDLLRNRQEHRPSGEPRTLDVIIDGYMLQSPGSRPDVLHAQVTHLLDLAADARATVRVVPTGVGAYPGLHGAFDVLEFPGVTERISLVHTALGIDAAQADLWDTWKLVEEKALPPADSRTLLETTRAGLR</sequence>
<gene>
    <name evidence="3" type="ORF">F8568_027335</name>
</gene>
<evidence type="ECO:0000313" key="4">
    <source>
        <dbReference type="Proteomes" id="UP000462055"/>
    </source>
</evidence>
<keyword evidence="4" id="KW-1185">Reference proteome</keyword>
<dbReference type="GO" id="GO:0003677">
    <property type="term" value="F:DNA binding"/>
    <property type="evidence" value="ECO:0007669"/>
    <property type="project" value="InterPro"/>
</dbReference>
<protein>
    <submittedName>
        <fullName evidence="3">Helix-turn-helix domain-containing protein</fullName>
    </submittedName>
</protein>
<feature type="compositionally biased region" description="Basic and acidic residues" evidence="1">
    <location>
        <begin position="19"/>
        <end position="33"/>
    </location>
</feature>
<evidence type="ECO:0000259" key="2">
    <source>
        <dbReference type="Pfam" id="PF19054"/>
    </source>
</evidence>
<dbReference type="InterPro" id="IPR001387">
    <property type="entry name" value="Cro/C1-type_HTH"/>
</dbReference>
<dbReference type="Pfam" id="PF13560">
    <property type="entry name" value="HTH_31"/>
    <property type="match status" value="1"/>
</dbReference>
<dbReference type="Proteomes" id="UP000462055">
    <property type="component" value="Unassembled WGS sequence"/>
</dbReference>
<dbReference type="Pfam" id="PF19054">
    <property type="entry name" value="DUF5753"/>
    <property type="match status" value="1"/>
</dbReference>
<proteinExistence type="predicted"/>
<accession>A0A6I4MMQ6</accession>
<dbReference type="InterPro" id="IPR043917">
    <property type="entry name" value="DUF5753"/>
</dbReference>
<evidence type="ECO:0000313" key="3">
    <source>
        <dbReference type="EMBL" id="MWA04029.1"/>
    </source>
</evidence>
<feature type="region of interest" description="Disordered" evidence="1">
    <location>
        <begin position="1"/>
        <end position="43"/>
    </location>
</feature>